<dbReference type="SMART" id="SM00343">
    <property type="entry name" value="ZnF_C2HC"/>
    <property type="match status" value="2"/>
</dbReference>
<dbReference type="InterPro" id="IPR054722">
    <property type="entry name" value="PolX-like_BBD"/>
</dbReference>
<feature type="domain" description="CCHC-type" evidence="3">
    <location>
        <begin position="296"/>
        <end position="310"/>
    </location>
</feature>
<dbReference type="GO" id="GO:0003676">
    <property type="term" value="F:nucleic acid binding"/>
    <property type="evidence" value="ECO:0007669"/>
    <property type="project" value="InterPro"/>
</dbReference>
<dbReference type="InterPro" id="IPR001878">
    <property type="entry name" value="Znf_CCHC"/>
</dbReference>
<sequence>ISSAHDTSGSTTSSKCSDSSSLLSSSSSSSSPTLSLPLGSLKSSIKLSPNPYSTSTFESILSSSIIESKPETPSTDEDFGVPKKKDSLALFTLQMAMTESLFPRISGAQTSKEAWDTLKEEYQGSDKVRHLKLQTLRRDLENMKMKKSEIVKDYYTRLREVVNQIKAFGENITDKRVVEKILITLSAKYDPIVTTTEETKDLDHLSGTELIGSLEAYEKRLSMRENDTIENAFQSKLNLQSQNFKIGGRRFGENNKNKNQGRNNNNQQKGKYPPCGVCKKTNHLEKDCWYRDKPQCKNCGKSGHVEKNCRAKGYQVNFSEENEKGENLLFYANYVTSEEKNDIWFLDSSCSNHMTGDEKKFKNIDGSVKSQVRLGNGDLVEVEGKGSIEVETQKGTRLVEDVLLVPKLDTNLLIVGQMVERGYTLLFKDNSCTIYDNK</sequence>
<evidence type="ECO:0000313" key="5">
    <source>
        <dbReference type="Proteomes" id="UP001153555"/>
    </source>
</evidence>
<reference evidence="4" key="1">
    <citation type="submission" date="2019-12" db="EMBL/GenBank/DDBJ databases">
        <authorList>
            <person name="Scholes J."/>
        </authorList>
    </citation>
    <scope>NUCLEOTIDE SEQUENCE</scope>
</reference>
<dbReference type="AlphaFoldDB" id="A0A9N7RGS8"/>
<dbReference type="PANTHER" id="PTHR35317">
    <property type="entry name" value="OS04G0629600 PROTEIN"/>
    <property type="match status" value="1"/>
</dbReference>
<keyword evidence="5" id="KW-1185">Reference proteome</keyword>
<dbReference type="Gene3D" id="4.10.60.10">
    <property type="entry name" value="Zinc finger, CCHC-type"/>
    <property type="match status" value="1"/>
</dbReference>
<dbReference type="Pfam" id="PF14223">
    <property type="entry name" value="Retrotran_gag_2"/>
    <property type="match status" value="1"/>
</dbReference>
<protein>
    <recommendedName>
        <fullName evidence="3">CCHC-type domain-containing protein</fullName>
    </recommendedName>
</protein>
<dbReference type="SUPFAM" id="SSF57756">
    <property type="entry name" value="Retrovirus zinc finger-like domains"/>
    <property type="match status" value="1"/>
</dbReference>
<name>A0A9N7RGS8_STRHE</name>
<feature type="non-terminal residue" evidence="4">
    <location>
        <position position="438"/>
    </location>
</feature>
<keyword evidence="1" id="KW-0863">Zinc-finger</keyword>
<feature type="region of interest" description="Disordered" evidence="2">
    <location>
        <begin position="248"/>
        <end position="272"/>
    </location>
</feature>
<proteinExistence type="predicted"/>
<feature type="compositionally biased region" description="Low complexity" evidence="2">
    <location>
        <begin position="257"/>
        <end position="271"/>
    </location>
</feature>
<dbReference type="PROSITE" id="PS50158">
    <property type="entry name" value="ZF_CCHC"/>
    <property type="match status" value="1"/>
</dbReference>
<dbReference type="Proteomes" id="UP001153555">
    <property type="component" value="Unassembled WGS sequence"/>
</dbReference>
<evidence type="ECO:0000256" key="2">
    <source>
        <dbReference type="SAM" id="MobiDB-lite"/>
    </source>
</evidence>
<evidence type="ECO:0000259" key="3">
    <source>
        <dbReference type="PROSITE" id="PS50158"/>
    </source>
</evidence>
<feature type="compositionally biased region" description="Low complexity" evidence="2">
    <location>
        <begin position="8"/>
        <end position="36"/>
    </location>
</feature>
<evidence type="ECO:0000313" key="4">
    <source>
        <dbReference type="EMBL" id="CAA0830320.1"/>
    </source>
</evidence>
<dbReference type="PANTHER" id="PTHR35317:SF35">
    <property type="entry name" value="DUF4219 DOMAIN-CONTAINING PROTEIN"/>
    <property type="match status" value="1"/>
</dbReference>
<keyword evidence="1" id="KW-0862">Zinc</keyword>
<dbReference type="InterPro" id="IPR036875">
    <property type="entry name" value="Znf_CCHC_sf"/>
</dbReference>
<dbReference type="EMBL" id="CACSLK010027829">
    <property type="protein sequence ID" value="CAA0830320.1"/>
    <property type="molecule type" value="Genomic_DNA"/>
</dbReference>
<gene>
    <name evidence="4" type="ORF">SHERM_25744</name>
</gene>
<dbReference type="OrthoDB" id="912188at2759"/>
<feature type="non-terminal residue" evidence="4">
    <location>
        <position position="1"/>
    </location>
</feature>
<feature type="region of interest" description="Disordered" evidence="2">
    <location>
        <begin position="1"/>
        <end position="36"/>
    </location>
</feature>
<comment type="caution">
    <text evidence="4">The sequence shown here is derived from an EMBL/GenBank/DDBJ whole genome shotgun (WGS) entry which is preliminary data.</text>
</comment>
<keyword evidence="1" id="KW-0479">Metal-binding</keyword>
<accession>A0A9N7RGS8</accession>
<dbReference type="Pfam" id="PF22936">
    <property type="entry name" value="Pol_BBD"/>
    <property type="match status" value="1"/>
</dbReference>
<organism evidence="4 5">
    <name type="scientific">Striga hermonthica</name>
    <name type="common">Purple witchweed</name>
    <name type="synonym">Buchnera hermonthica</name>
    <dbReference type="NCBI Taxonomy" id="68872"/>
    <lineage>
        <taxon>Eukaryota</taxon>
        <taxon>Viridiplantae</taxon>
        <taxon>Streptophyta</taxon>
        <taxon>Embryophyta</taxon>
        <taxon>Tracheophyta</taxon>
        <taxon>Spermatophyta</taxon>
        <taxon>Magnoliopsida</taxon>
        <taxon>eudicotyledons</taxon>
        <taxon>Gunneridae</taxon>
        <taxon>Pentapetalae</taxon>
        <taxon>asterids</taxon>
        <taxon>lamiids</taxon>
        <taxon>Lamiales</taxon>
        <taxon>Orobanchaceae</taxon>
        <taxon>Buchnereae</taxon>
        <taxon>Striga</taxon>
    </lineage>
</organism>
<dbReference type="GO" id="GO:0008270">
    <property type="term" value="F:zinc ion binding"/>
    <property type="evidence" value="ECO:0007669"/>
    <property type="project" value="UniProtKB-KW"/>
</dbReference>
<evidence type="ECO:0000256" key="1">
    <source>
        <dbReference type="PROSITE-ProRule" id="PRU00047"/>
    </source>
</evidence>